<reference evidence="2" key="1">
    <citation type="submission" date="2018-05" db="EMBL/GenBank/DDBJ databases">
        <authorList>
            <person name="Lanie J.A."/>
            <person name="Ng W.-L."/>
            <person name="Kazmierczak K.M."/>
            <person name="Andrzejewski T.M."/>
            <person name="Davidsen T.M."/>
            <person name="Wayne K.J."/>
            <person name="Tettelin H."/>
            <person name="Glass J.I."/>
            <person name="Rusch D."/>
            <person name="Podicherti R."/>
            <person name="Tsui H.-C.T."/>
            <person name="Winkler M.E."/>
        </authorList>
    </citation>
    <scope>NUCLEOTIDE SEQUENCE</scope>
</reference>
<dbReference type="PANTHER" id="PTHR12947">
    <property type="entry name" value="AMSH-LIKE PROTEASE"/>
    <property type="match status" value="1"/>
</dbReference>
<dbReference type="InterPro" id="IPR000555">
    <property type="entry name" value="JAMM/MPN+_dom"/>
</dbReference>
<name>A0A382C533_9ZZZZ</name>
<evidence type="ECO:0000259" key="1">
    <source>
        <dbReference type="Pfam" id="PF01398"/>
    </source>
</evidence>
<dbReference type="EMBL" id="UINC01032709">
    <property type="protein sequence ID" value="SVB20821.1"/>
    <property type="molecule type" value="Genomic_DNA"/>
</dbReference>
<proteinExistence type="predicted"/>
<protein>
    <recommendedName>
        <fullName evidence="1">JAB1/MPN/MOV34 metalloenzyme domain-containing protein</fullName>
    </recommendedName>
</protein>
<dbReference type="Gene3D" id="3.40.140.10">
    <property type="entry name" value="Cytidine Deaminase, domain 2"/>
    <property type="match status" value="1"/>
</dbReference>
<organism evidence="2">
    <name type="scientific">marine metagenome</name>
    <dbReference type="NCBI Taxonomy" id="408172"/>
    <lineage>
        <taxon>unclassified sequences</taxon>
        <taxon>metagenomes</taxon>
        <taxon>ecological metagenomes</taxon>
    </lineage>
</organism>
<gene>
    <name evidence="2" type="ORF">METZ01_LOCUS173675</name>
</gene>
<dbReference type="AlphaFoldDB" id="A0A382C533"/>
<accession>A0A382C533</accession>
<dbReference type="GO" id="GO:0005768">
    <property type="term" value="C:endosome"/>
    <property type="evidence" value="ECO:0007669"/>
    <property type="project" value="TreeGrafter"/>
</dbReference>
<sequence>VPRSIVQQAMDFTAPRGRMEMGGLLVGHIDNEGVTHVVTGFFPEQIRATPGYCEFDGSWVAIAASACQHANENSDDRSCPDVRVVGWIHTHPDLGLFLSSIDVSTYSSLKGMVPDSKFIAIVVDPLRNEDGVFPSEHRPRHYVEASGISDLDEGLRGRYHMFLDRIQETRKIKGTEQIPAVLPGDLRLERLLRGDSDDSHDATRRGFQRLKSKVWELEDEVNSLKSSLGGLNLIKRQISSIHARLDAIETSKEKSASQVSSLNSLLSKLIG</sequence>
<evidence type="ECO:0000313" key="2">
    <source>
        <dbReference type="EMBL" id="SVB20821.1"/>
    </source>
</evidence>
<dbReference type="PANTHER" id="PTHR12947:SF13">
    <property type="entry name" value="FI19924P1"/>
    <property type="match status" value="1"/>
</dbReference>
<dbReference type="GO" id="GO:0070536">
    <property type="term" value="P:protein K63-linked deubiquitination"/>
    <property type="evidence" value="ECO:0007669"/>
    <property type="project" value="TreeGrafter"/>
</dbReference>
<dbReference type="GO" id="GO:0016020">
    <property type="term" value="C:membrane"/>
    <property type="evidence" value="ECO:0007669"/>
    <property type="project" value="TreeGrafter"/>
</dbReference>
<dbReference type="GO" id="GO:0008237">
    <property type="term" value="F:metallopeptidase activity"/>
    <property type="evidence" value="ECO:0007669"/>
    <property type="project" value="InterPro"/>
</dbReference>
<feature type="non-terminal residue" evidence="2">
    <location>
        <position position="1"/>
    </location>
</feature>
<dbReference type="Pfam" id="PF01398">
    <property type="entry name" value="JAB"/>
    <property type="match status" value="1"/>
</dbReference>
<feature type="domain" description="JAB1/MPN/MOV34 metalloenzyme" evidence="1">
    <location>
        <begin position="7"/>
        <end position="114"/>
    </location>
</feature>
<dbReference type="SUPFAM" id="SSF102712">
    <property type="entry name" value="JAB1/MPN domain"/>
    <property type="match status" value="1"/>
</dbReference>